<dbReference type="AlphaFoldDB" id="A0ABD3VBB1"/>
<evidence type="ECO:0000259" key="4">
    <source>
        <dbReference type="PROSITE" id="PS50222"/>
    </source>
</evidence>
<evidence type="ECO:0000256" key="2">
    <source>
        <dbReference type="ARBA" id="ARBA00022837"/>
    </source>
</evidence>
<evidence type="ECO:0000256" key="1">
    <source>
        <dbReference type="ARBA" id="ARBA00022737"/>
    </source>
</evidence>
<dbReference type="EMBL" id="JBJQND010000013">
    <property type="protein sequence ID" value="KAL3858461.1"/>
    <property type="molecule type" value="Genomic_DNA"/>
</dbReference>
<dbReference type="GO" id="GO:0043226">
    <property type="term" value="C:organelle"/>
    <property type="evidence" value="ECO:0007669"/>
    <property type="project" value="UniProtKB-ARBA"/>
</dbReference>
<feature type="domain" description="EF-hand" evidence="4">
    <location>
        <begin position="51"/>
        <end position="86"/>
    </location>
</feature>
<dbReference type="InterPro" id="IPR011992">
    <property type="entry name" value="EF-hand-dom_pair"/>
</dbReference>
<protein>
    <recommendedName>
        <fullName evidence="4">EF-hand domain-containing protein</fullName>
    </recommendedName>
</protein>
<keyword evidence="2" id="KW-0106">Calcium</keyword>
<keyword evidence="6" id="KW-1185">Reference proteome</keyword>
<evidence type="ECO:0000256" key="3">
    <source>
        <dbReference type="SAM" id="Coils"/>
    </source>
</evidence>
<feature type="domain" description="EF-hand" evidence="4">
    <location>
        <begin position="126"/>
        <end position="158"/>
    </location>
</feature>
<dbReference type="Pfam" id="PF13499">
    <property type="entry name" value="EF-hand_7"/>
    <property type="match status" value="2"/>
</dbReference>
<dbReference type="SMART" id="SM00054">
    <property type="entry name" value="EFh"/>
    <property type="match status" value="4"/>
</dbReference>
<dbReference type="PANTHER" id="PTHR23048:SF0">
    <property type="entry name" value="CALMODULIN LIKE 3"/>
    <property type="match status" value="1"/>
</dbReference>
<keyword evidence="1" id="KW-0677">Repeat</keyword>
<dbReference type="Gene3D" id="1.10.238.10">
    <property type="entry name" value="EF-hand"/>
    <property type="match status" value="2"/>
</dbReference>
<dbReference type="Proteomes" id="UP001634394">
    <property type="component" value="Unassembled WGS sequence"/>
</dbReference>
<feature type="coiled-coil region" evidence="3">
    <location>
        <begin position="77"/>
        <end position="104"/>
    </location>
</feature>
<dbReference type="PROSITE" id="PS50222">
    <property type="entry name" value="EF_HAND_2"/>
    <property type="match status" value="4"/>
</dbReference>
<dbReference type="FunFam" id="1.10.238.10:FF:000178">
    <property type="entry name" value="Calmodulin-2 A"/>
    <property type="match status" value="1"/>
</dbReference>
<gene>
    <name evidence="5" type="ORF">ACJMK2_013051</name>
</gene>
<feature type="domain" description="EF-hand" evidence="4">
    <location>
        <begin position="15"/>
        <end position="50"/>
    </location>
</feature>
<evidence type="ECO:0000313" key="5">
    <source>
        <dbReference type="EMBL" id="KAL3858461.1"/>
    </source>
</evidence>
<reference evidence="5 6" key="1">
    <citation type="submission" date="2024-11" db="EMBL/GenBank/DDBJ databases">
        <title>Chromosome-level genome assembly of the freshwater bivalve Anodonta woodiana.</title>
        <authorList>
            <person name="Chen X."/>
        </authorList>
    </citation>
    <scope>NUCLEOTIDE SEQUENCE [LARGE SCALE GENOMIC DNA]</scope>
    <source>
        <strain evidence="5">MN2024</strain>
        <tissue evidence="5">Gills</tissue>
    </source>
</reference>
<dbReference type="SUPFAM" id="SSF47473">
    <property type="entry name" value="EF-hand"/>
    <property type="match status" value="1"/>
</dbReference>
<comment type="caution">
    <text evidence="5">The sequence shown here is derived from an EMBL/GenBank/DDBJ whole genome shotgun (WGS) entry which is preliminary data.</text>
</comment>
<dbReference type="PANTHER" id="PTHR23048">
    <property type="entry name" value="MYOSIN LIGHT CHAIN 1, 3"/>
    <property type="match status" value="1"/>
</dbReference>
<keyword evidence="3" id="KW-0175">Coiled coil</keyword>
<accession>A0ABD3VBB1</accession>
<name>A0ABD3VBB1_SINWO</name>
<feature type="domain" description="EF-hand" evidence="4">
    <location>
        <begin position="89"/>
        <end position="124"/>
    </location>
</feature>
<sequence length="158" mass="17733">MFHMGPNKETTTTTTTTTTYKEMFKMFDINGDNRISSAELGTVLRGLNQNPTEAELKEMIAELDSNGNGTIEFDEFVKMMNLKAKSTEEEAEELRAAFKKFDKDGNGKINVKELQVAMTEIGQSPFSKDEAKDMIKMADVDGDGCINYNEFVTIMTQK</sequence>
<dbReference type="PROSITE" id="PS00018">
    <property type="entry name" value="EF_HAND_1"/>
    <property type="match status" value="4"/>
</dbReference>
<evidence type="ECO:0000313" key="6">
    <source>
        <dbReference type="Proteomes" id="UP001634394"/>
    </source>
</evidence>
<proteinExistence type="predicted"/>
<dbReference type="InterPro" id="IPR050230">
    <property type="entry name" value="CALM/Myosin/TropC-like"/>
</dbReference>
<organism evidence="5 6">
    <name type="scientific">Sinanodonta woodiana</name>
    <name type="common">Chinese pond mussel</name>
    <name type="synonym">Anodonta woodiana</name>
    <dbReference type="NCBI Taxonomy" id="1069815"/>
    <lineage>
        <taxon>Eukaryota</taxon>
        <taxon>Metazoa</taxon>
        <taxon>Spiralia</taxon>
        <taxon>Lophotrochozoa</taxon>
        <taxon>Mollusca</taxon>
        <taxon>Bivalvia</taxon>
        <taxon>Autobranchia</taxon>
        <taxon>Heteroconchia</taxon>
        <taxon>Palaeoheterodonta</taxon>
        <taxon>Unionida</taxon>
        <taxon>Unionoidea</taxon>
        <taxon>Unionidae</taxon>
        <taxon>Unioninae</taxon>
        <taxon>Sinanodonta</taxon>
    </lineage>
</organism>
<dbReference type="CDD" id="cd00051">
    <property type="entry name" value="EFh"/>
    <property type="match status" value="2"/>
</dbReference>
<dbReference type="InterPro" id="IPR002048">
    <property type="entry name" value="EF_hand_dom"/>
</dbReference>
<dbReference type="InterPro" id="IPR018247">
    <property type="entry name" value="EF_Hand_1_Ca_BS"/>
</dbReference>